<evidence type="ECO:0000256" key="4">
    <source>
        <dbReference type="ARBA" id="ARBA00023004"/>
    </source>
</evidence>
<dbReference type="SUPFAM" id="SSF54862">
    <property type="entry name" value="4Fe-4S ferredoxins"/>
    <property type="match status" value="1"/>
</dbReference>
<dbReference type="InterPro" id="IPR017900">
    <property type="entry name" value="4Fe4S_Fe_S_CS"/>
</dbReference>
<organism evidence="9">
    <name type="scientific">Anaerolinea thermolimosa</name>
    <dbReference type="NCBI Taxonomy" id="229919"/>
    <lineage>
        <taxon>Bacteria</taxon>
        <taxon>Bacillati</taxon>
        <taxon>Chloroflexota</taxon>
        <taxon>Anaerolineae</taxon>
        <taxon>Anaerolineales</taxon>
        <taxon>Anaerolineaceae</taxon>
        <taxon>Anaerolinea</taxon>
    </lineage>
</organism>
<dbReference type="PANTHER" id="PTHR30224:SF4">
    <property type="entry name" value="ELECTRON TRANSPORT PROTEIN YCCM-RELATED"/>
    <property type="match status" value="1"/>
</dbReference>
<keyword evidence="2" id="KW-1003">Cell membrane</keyword>
<evidence type="ECO:0000256" key="2">
    <source>
        <dbReference type="ARBA" id="ARBA00022475"/>
    </source>
</evidence>
<evidence type="ECO:0000313" key="9">
    <source>
        <dbReference type="EMBL" id="HGS23166.1"/>
    </source>
</evidence>
<dbReference type="AlphaFoldDB" id="A0A7C4PN72"/>
<dbReference type="PANTHER" id="PTHR30224">
    <property type="entry name" value="ELECTRON TRANSPORT PROTEIN"/>
    <property type="match status" value="1"/>
</dbReference>
<evidence type="ECO:0000256" key="5">
    <source>
        <dbReference type="ARBA" id="ARBA00023014"/>
    </source>
</evidence>
<comment type="caution">
    <text evidence="9">The sequence shown here is derived from an EMBL/GenBank/DDBJ whole genome shotgun (WGS) entry which is preliminary data.</text>
</comment>
<keyword evidence="7" id="KW-1133">Transmembrane helix</keyword>
<feature type="domain" description="4Fe-4S ferredoxin-type" evidence="8">
    <location>
        <begin position="294"/>
        <end position="324"/>
    </location>
</feature>
<reference evidence="9" key="1">
    <citation type="journal article" date="2020" name="mSystems">
        <title>Genome- and Community-Level Interaction Insights into Carbon Utilization and Element Cycling Functions of Hydrothermarchaeota in Hydrothermal Sediment.</title>
        <authorList>
            <person name="Zhou Z."/>
            <person name="Liu Y."/>
            <person name="Xu W."/>
            <person name="Pan J."/>
            <person name="Luo Z.H."/>
            <person name="Li M."/>
        </authorList>
    </citation>
    <scope>NUCLEOTIDE SEQUENCE [LARGE SCALE GENOMIC DNA]</scope>
    <source>
        <strain evidence="9">SpSt-573</strain>
    </source>
</reference>
<dbReference type="SUPFAM" id="SSF49503">
    <property type="entry name" value="Cupredoxins"/>
    <property type="match status" value="1"/>
</dbReference>
<feature type="transmembrane region" description="Helical" evidence="7">
    <location>
        <begin position="56"/>
        <end position="75"/>
    </location>
</feature>
<dbReference type="GO" id="GO:0046872">
    <property type="term" value="F:metal ion binding"/>
    <property type="evidence" value="ECO:0007669"/>
    <property type="project" value="UniProtKB-KW"/>
</dbReference>
<name>A0A7C4PN72_9CHLR</name>
<keyword evidence="3" id="KW-0479">Metal-binding</keyword>
<gene>
    <name evidence="9" type="ORF">ENT37_15030</name>
</gene>
<dbReference type="PROSITE" id="PS51379">
    <property type="entry name" value="4FE4S_FER_2"/>
    <property type="match status" value="1"/>
</dbReference>
<accession>A0A7C4PN72</accession>
<protein>
    <submittedName>
        <fullName evidence="9">4Fe-4S binding protein</fullName>
    </submittedName>
</protein>
<evidence type="ECO:0000259" key="8">
    <source>
        <dbReference type="PROSITE" id="PS51379"/>
    </source>
</evidence>
<dbReference type="GO" id="GO:0005886">
    <property type="term" value="C:plasma membrane"/>
    <property type="evidence" value="ECO:0007669"/>
    <property type="project" value="UniProtKB-SubCell"/>
</dbReference>
<dbReference type="InterPro" id="IPR052378">
    <property type="entry name" value="NosR_regulator"/>
</dbReference>
<feature type="transmembrane region" description="Helical" evidence="7">
    <location>
        <begin position="468"/>
        <end position="491"/>
    </location>
</feature>
<dbReference type="PROSITE" id="PS00198">
    <property type="entry name" value="4FE4S_FER_1"/>
    <property type="match status" value="1"/>
</dbReference>
<evidence type="ECO:0000256" key="3">
    <source>
        <dbReference type="ARBA" id="ARBA00022723"/>
    </source>
</evidence>
<proteinExistence type="predicted"/>
<dbReference type="InterPro" id="IPR017896">
    <property type="entry name" value="4Fe4S_Fe-S-bd"/>
</dbReference>
<sequence>MNLSYSGLALFSKPTSFGTVTFIANQAGVFRFRCSVACGNLHPFMIGNLQVGPNLLLVRGIILGLLAIVAALCFAPNCAQEGKVTRLDLTRYPRIHALLRNRWPQFLLRAIALAGFIFTILAGLMGSVVGSHNFAIIFVWIAWWTALKLVFIPFGGRSWCSICPIPMPGEWLQNGGIMQPRGSGKGIGLGKRWPKFLRGTWMQAGGFLLVGLFGALTLTSAKITALVLLFILVLALVLSLIFERRSFCNYLCPIGGFTGLYAQTGPVELRVKEVDVCAAHSEKACYAACPWGQYPLALKFSANCGLCMECLRVCPSDNIAVNLRPWGSDLGPKTKHRLDEAFLGLVMLASVLVDSAVFLGPWGQLKSAAYAIGSPSWFLFSGSFLLTALGILPSLYLGATWAANRLRATHADLRQSLAHYSQVLVPLGLMAWIAFTVSFAFVKFGYVLPVVSDPLGWGWNLIGLSKTAGVGEATSFSLILQVAILMVGLFWSSRVACRISETIRQAVPLIAFSGLFTLAMLWLLVG</sequence>
<dbReference type="GO" id="GO:0051536">
    <property type="term" value="F:iron-sulfur cluster binding"/>
    <property type="evidence" value="ECO:0007669"/>
    <property type="project" value="UniProtKB-KW"/>
</dbReference>
<feature type="transmembrane region" description="Helical" evidence="7">
    <location>
        <begin position="503"/>
        <end position="525"/>
    </location>
</feature>
<feature type="transmembrane region" description="Helical" evidence="7">
    <location>
        <begin position="134"/>
        <end position="152"/>
    </location>
</feature>
<comment type="subcellular location">
    <subcellularLocation>
        <location evidence="1">Cell membrane</location>
    </subcellularLocation>
</comment>
<keyword evidence="4" id="KW-0408">Iron</keyword>
<keyword evidence="7" id="KW-0812">Transmembrane</keyword>
<dbReference type="EMBL" id="DSYK01000759">
    <property type="protein sequence ID" value="HGS23166.1"/>
    <property type="molecule type" value="Genomic_DNA"/>
</dbReference>
<dbReference type="Pfam" id="PF12801">
    <property type="entry name" value="Fer4_5"/>
    <property type="match status" value="2"/>
</dbReference>
<keyword evidence="5" id="KW-0411">Iron-sulfur</keyword>
<dbReference type="Gene3D" id="2.60.40.420">
    <property type="entry name" value="Cupredoxins - blue copper proteins"/>
    <property type="match status" value="1"/>
</dbReference>
<feature type="transmembrane region" description="Helical" evidence="7">
    <location>
        <begin position="200"/>
        <end position="217"/>
    </location>
</feature>
<evidence type="ECO:0000256" key="6">
    <source>
        <dbReference type="ARBA" id="ARBA00023136"/>
    </source>
</evidence>
<feature type="transmembrane region" description="Helical" evidence="7">
    <location>
        <begin position="377"/>
        <end position="402"/>
    </location>
</feature>
<evidence type="ECO:0000256" key="1">
    <source>
        <dbReference type="ARBA" id="ARBA00004236"/>
    </source>
</evidence>
<feature type="transmembrane region" description="Helical" evidence="7">
    <location>
        <begin position="423"/>
        <end position="448"/>
    </location>
</feature>
<feature type="transmembrane region" description="Helical" evidence="7">
    <location>
        <begin position="342"/>
        <end position="365"/>
    </location>
</feature>
<dbReference type="InterPro" id="IPR008972">
    <property type="entry name" value="Cupredoxin"/>
</dbReference>
<keyword evidence="6 7" id="KW-0472">Membrane</keyword>
<evidence type="ECO:0000256" key="7">
    <source>
        <dbReference type="SAM" id="Phobius"/>
    </source>
</evidence>
<feature type="transmembrane region" description="Helical" evidence="7">
    <location>
        <begin position="106"/>
        <end position="128"/>
    </location>
</feature>
<feature type="transmembrane region" description="Helical" evidence="7">
    <location>
        <begin position="223"/>
        <end position="242"/>
    </location>
</feature>